<feature type="transmembrane region" description="Helical" evidence="1">
    <location>
        <begin position="77"/>
        <end position="95"/>
    </location>
</feature>
<feature type="transmembrane region" description="Helical" evidence="1">
    <location>
        <begin position="50"/>
        <end position="70"/>
    </location>
</feature>
<keyword evidence="1" id="KW-1133">Transmembrane helix</keyword>
<dbReference type="HOGENOM" id="CLU_081702_2_0_4"/>
<dbReference type="AlphaFoldDB" id="B1XWK5"/>
<proteinExistence type="predicted"/>
<keyword evidence="1" id="KW-0472">Membrane</keyword>
<protein>
    <recommendedName>
        <fullName evidence="4">PRS2 protein</fullName>
    </recommendedName>
</protein>
<accession>B1XWK5</accession>
<feature type="transmembrane region" description="Helical" evidence="1">
    <location>
        <begin position="25"/>
        <end position="44"/>
    </location>
</feature>
<evidence type="ECO:0000256" key="1">
    <source>
        <dbReference type="SAM" id="Phobius"/>
    </source>
</evidence>
<dbReference type="EMBL" id="CP001013">
    <property type="protein sequence ID" value="ACB35006.1"/>
    <property type="molecule type" value="Genomic_DNA"/>
</dbReference>
<dbReference type="OrthoDB" id="5515308at2"/>
<dbReference type="Pfam" id="PF06127">
    <property type="entry name" value="Mpo1-like"/>
    <property type="match status" value="1"/>
</dbReference>
<feature type="transmembrane region" description="Helical" evidence="1">
    <location>
        <begin position="136"/>
        <end position="155"/>
    </location>
</feature>
<evidence type="ECO:0000313" key="3">
    <source>
        <dbReference type="Proteomes" id="UP000001693"/>
    </source>
</evidence>
<gene>
    <name evidence="2" type="ordered locus">Lcho_2741</name>
</gene>
<evidence type="ECO:0000313" key="2">
    <source>
        <dbReference type="EMBL" id="ACB35006.1"/>
    </source>
</evidence>
<feature type="transmembrane region" description="Helical" evidence="1">
    <location>
        <begin position="101"/>
        <end position="124"/>
    </location>
</feature>
<dbReference type="PANTHER" id="PTHR28026:SF9">
    <property type="entry name" value="2-HYDROXY-PALMITIC ACID DIOXYGENASE MPO1"/>
    <property type="match status" value="1"/>
</dbReference>
<dbReference type="KEGG" id="lch:Lcho_2741"/>
<keyword evidence="3" id="KW-1185">Reference proteome</keyword>
<sequence>MVSPFRPALELLGQYAQYHRDRRNIVTHCVGIPLIVFATGILLARPGVMVAGHLLTPAWLLWAASSAWYLSRGEPVLGAAVSLANALLVAAAQPLGALGTAVWLASGIFTLGLGALVQVIGHYYEGRRPAFFDDRIGLLVGPMFVTAEALFTLGWNRELLRAIEHRAGPQVLHDLAARA</sequence>
<dbReference type="STRING" id="395495.Lcho_2741"/>
<dbReference type="Proteomes" id="UP000001693">
    <property type="component" value="Chromosome"/>
</dbReference>
<reference evidence="2 3" key="1">
    <citation type="submission" date="2008-03" db="EMBL/GenBank/DDBJ databases">
        <title>Complete sequence of Leptothrix cholodnii SP-6.</title>
        <authorList>
            <consortium name="US DOE Joint Genome Institute"/>
            <person name="Copeland A."/>
            <person name="Lucas S."/>
            <person name="Lapidus A."/>
            <person name="Glavina del Rio T."/>
            <person name="Dalin E."/>
            <person name="Tice H."/>
            <person name="Bruce D."/>
            <person name="Goodwin L."/>
            <person name="Pitluck S."/>
            <person name="Chertkov O."/>
            <person name="Brettin T."/>
            <person name="Detter J.C."/>
            <person name="Han C."/>
            <person name="Kuske C.R."/>
            <person name="Schmutz J."/>
            <person name="Larimer F."/>
            <person name="Land M."/>
            <person name="Hauser L."/>
            <person name="Kyrpides N."/>
            <person name="Lykidis A."/>
            <person name="Emerson D."/>
            <person name="Richardson P."/>
        </authorList>
    </citation>
    <scope>NUCLEOTIDE SEQUENCE [LARGE SCALE GENOMIC DNA]</scope>
    <source>
        <strain evidence="3">ATCC 51168 / LMG 8142 / SP-6</strain>
    </source>
</reference>
<keyword evidence="1" id="KW-0812">Transmembrane</keyword>
<dbReference type="GO" id="GO:0016020">
    <property type="term" value="C:membrane"/>
    <property type="evidence" value="ECO:0007669"/>
    <property type="project" value="GOC"/>
</dbReference>
<dbReference type="eggNOG" id="COG4539">
    <property type="taxonomic scope" value="Bacteria"/>
</dbReference>
<dbReference type="PANTHER" id="PTHR28026">
    <property type="entry name" value="DUF962 DOMAIN PROTEIN (AFU_ORTHOLOGUE AFUA_8G05310)"/>
    <property type="match status" value="1"/>
</dbReference>
<dbReference type="RefSeq" id="WP_012347760.1">
    <property type="nucleotide sequence ID" value="NC_010524.1"/>
</dbReference>
<name>B1XWK5_LEPCP</name>
<dbReference type="GO" id="GO:0046521">
    <property type="term" value="P:sphingoid catabolic process"/>
    <property type="evidence" value="ECO:0007669"/>
    <property type="project" value="TreeGrafter"/>
</dbReference>
<evidence type="ECO:0008006" key="4">
    <source>
        <dbReference type="Google" id="ProtNLM"/>
    </source>
</evidence>
<dbReference type="InterPro" id="IPR009305">
    <property type="entry name" value="Mpo1-like"/>
</dbReference>
<organism evidence="2 3">
    <name type="scientific">Leptothrix cholodnii (strain ATCC 51168 / LMG 8142 / SP-6)</name>
    <name type="common">Leptothrix discophora (strain SP-6)</name>
    <dbReference type="NCBI Taxonomy" id="395495"/>
    <lineage>
        <taxon>Bacteria</taxon>
        <taxon>Pseudomonadati</taxon>
        <taxon>Pseudomonadota</taxon>
        <taxon>Betaproteobacteria</taxon>
        <taxon>Burkholderiales</taxon>
        <taxon>Sphaerotilaceae</taxon>
        <taxon>Leptothrix</taxon>
    </lineage>
</organism>